<protein>
    <submittedName>
        <fullName evidence="1">Uncharacterized protein</fullName>
    </submittedName>
</protein>
<evidence type="ECO:0000313" key="2">
    <source>
        <dbReference type="Proteomes" id="UP000230233"/>
    </source>
</evidence>
<name>A0A2G5SBU2_9PELO</name>
<proteinExistence type="predicted"/>
<reference evidence="2" key="1">
    <citation type="submission" date="2017-10" db="EMBL/GenBank/DDBJ databases">
        <title>Rapid genome shrinkage in a self-fertile nematode reveals novel sperm competition proteins.</title>
        <authorList>
            <person name="Yin D."/>
            <person name="Schwarz E.M."/>
            <person name="Thomas C.G."/>
            <person name="Felde R.L."/>
            <person name="Korf I.F."/>
            <person name="Cutter A.D."/>
            <person name="Schartner C.M."/>
            <person name="Ralston E.J."/>
            <person name="Meyer B.J."/>
            <person name="Haag E.S."/>
        </authorList>
    </citation>
    <scope>NUCLEOTIDE SEQUENCE [LARGE SCALE GENOMIC DNA]</scope>
    <source>
        <strain evidence="2">JU1422</strain>
    </source>
</reference>
<accession>A0A2G5SBU2</accession>
<dbReference type="AlphaFoldDB" id="A0A2G5SBU2"/>
<dbReference type="Proteomes" id="UP000230233">
    <property type="component" value="Unassembled WGS sequence"/>
</dbReference>
<evidence type="ECO:0000313" key="1">
    <source>
        <dbReference type="EMBL" id="PIC12366.1"/>
    </source>
</evidence>
<comment type="caution">
    <text evidence="1">The sequence shown here is derived from an EMBL/GenBank/DDBJ whole genome shotgun (WGS) entry which is preliminary data.</text>
</comment>
<gene>
    <name evidence="1" type="ORF">B9Z55_028408</name>
</gene>
<sequence length="80" mass="9290">MWSPTWQLKFAQNRPSPISMKFLPNASFVMGSILAKFQNSFSSSSYISGARIFSLKMDLKAIFVTFFELLKMYEDDENEF</sequence>
<organism evidence="1 2">
    <name type="scientific">Caenorhabditis nigoni</name>
    <dbReference type="NCBI Taxonomy" id="1611254"/>
    <lineage>
        <taxon>Eukaryota</taxon>
        <taxon>Metazoa</taxon>
        <taxon>Ecdysozoa</taxon>
        <taxon>Nematoda</taxon>
        <taxon>Chromadorea</taxon>
        <taxon>Rhabditida</taxon>
        <taxon>Rhabditina</taxon>
        <taxon>Rhabditomorpha</taxon>
        <taxon>Rhabditoidea</taxon>
        <taxon>Rhabditidae</taxon>
        <taxon>Peloderinae</taxon>
        <taxon>Caenorhabditis</taxon>
    </lineage>
</organism>
<dbReference type="EMBL" id="PDUG01000023">
    <property type="protein sequence ID" value="PIC12366.1"/>
    <property type="molecule type" value="Genomic_DNA"/>
</dbReference>
<keyword evidence="2" id="KW-1185">Reference proteome</keyword>